<dbReference type="EMBL" id="QCZH01000007">
    <property type="protein sequence ID" value="PWA09272.1"/>
    <property type="molecule type" value="Genomic_DNA"/>
</dbReference>
<dbReference type="AlphaFoldDB" id="A0A2U1JVV4"/>
<protein>
    <submittedName>
        <fullName evidence="1">Uncharacterized protein</fullName>
    </submittedName>
</protein>
<gene>
    <name evidence="1" type="ORF">DB891_08235</name>
</gene>
<accession>A0A2U1JVV4</accession>
<name>A0A2U1JVV4_9FLAO</name>
<sequence>MKKNSLLTFFEILSSKIRDSFLQKNMVFTFGFFKFIISCLSRIVSWSQITAQDPTVTTKFSVLSLAKQFENLLCFRYPVSNQVKWVDCLSRSLKIFFFVFLVSSKSFAQTWPPVAPVSPPTNGFRIEGDVKANLPFVNEGDWVTTGAFGTGGHVIQFVSPNWVPVNSTTTKFVQDAYNSTTDMIFSGSSFSDNPNTVAGLQGGWKWTSGKATNKCDINNAMYHVTTSADSKWIILGGDRFTTTGTSYIDFEFLQNTLTRNSDNTFTSLSSNDTGGRKVGDFVLSMEYSNGGTNATVHYYRWENSGGYKYVEHPIPLGNNLILAYGATNGTTTDAPYGAFGSTNYIPYAFVEAAVNIDAILSANCEGLSIKTIFVKTKASDSYSAALKDFVEPQQVNFQFGTTGLAYSAPSFCKSGGTIYPTPPPSIAGGNYSYTPVTLHLELDGATGAINLGASDAGSYTITYNYTSSGCQFPATANVVIVANPLALALTGSSICASAPDTGTISSTTSGNNTISYQLYNSSNTPVQGAKTGTGSGLTWNGLAAGNGYYVIATGATPTSCTSTSVPANVTTVANPAALVLTGSSICVSAPDTGTISSTTSGNNTISYQLYNSSNTPVQGAKTGTGSGLTWNGLAAGNGYYVIATGATPTSCTSTSVPANVTTVANPAALVLTGSSICVSAPDTGTISSTTSGNNTISYQLYNSSNTPVQGA</sequence>
<dbReference type="Proteomes" id="UP000245618">
    <property type="component" value="Unassembled WGS sequence"/>
</dbReference>
<feature type="non-terminal residue" evidence="1">
    <location>
        <position position="711"/>
    </location>
</feature>
<evidence type="ECO:0000313" key="2">
    <source>
        <dbReference type="Proteomes" id="UP000245618"/>
    </source>
</evidence>
<proteinExistence type="predicted"/>
<evidence type="ECO:0000313" key="1">
    <source>
        <dbReference type="EMBL" id="PWA09272.1"/>
    </source>
</evidence>
<dbReference type="RefSeq" id="WP_133243527.1">
    <property type="nucleotide sequence ID" value="NZ_QCZH01000007.1"/>
</dbReference>
<reference evidence="1 2" key="1">
    <citation type="submission" date="2018-04" db="EMBL/GenBank/DDBJ databases">
        <title>Flavobacterium sp. nov., isolated from glacier ice.</title>
        <authorList>
            <person name="Liu Q."/>
            <person name="Xin Y.-H."/>
        </authorList>
    </citation>
    <scope>NUCLEOTIDE SEQUENCE [LARGE SCALE GENOMIC DNA]</scope>
    <source>
        <strain evidence="1 2">LB2P30</strain>
    </source>
</reference>
<organism evidence="1 2">
    <name type="scientific">Flavobacterium laiguense</name>
    <dbReference type="NCBI Taxonomy" id="2169409"/>
    <lineage>
        <taxon>Bacteria</taxon>
        <taxon>Pseudomonadati</taxon>
        <taxon>Bacteroidota</taxon>
        <taxon>Flavobacteriia</taxon>
        <taxon>Flavobacteriales</taxon>
        <taxon>Flavobacteriaceae</taxon>
        <taxon>Flavobacterium</taxon>
    </lineage>
</organism>
<keyword evidence="2" id="KW-1185">Reference proteome</keyword>
<dbReference type="OrthoDB" id="599464at2"/>
<comment type="caution">
    <text evidence="1">The sequence shown here is derived from an EMBL/GenBank/DDBJ whole genome shotgun (WGS) entry which is preliminary data.</text>
</comment>